<evidence type="ECO:0000313" key="3">
    <source>
        <dbReference type="Proteomes" id="UP000190198"/>
    </source>
</evidence>
<keyword evidence="3" id="KW-1185">Reference proteome</keyword>
<dbReference type="InterPro" id="IPR016181">
    <property type="entry name" value="Acyl_CoA_acyltransferase"/>
</dbReference>
<evidence type="ECO:0000313" key="2">
    <source>
        <dbReference type="EMBL" id="OOZ42669.1"/>
    </source>
</evidence>
<dbReference type="AlphaFoldDB" id="A0A1T2LC42"/>
<dbReference type="SUPFAM" id="SSF55729">
    <property type="entry name" value="Acyl-CoA N-acyltransferases (Nat)"/>
    <property type="match status" value="1"/>
</dbReference>
<dbReference type="Pfam" id="PF13480">
    <property type="entry name" value="Acetyltransf_6"/>
    <property type="match status" value="1"/>
</dbReference>
<name>A0A1T2LC42_9GAMM</name>
<reference evidence="2 3" key="1">
    <citation type="submission" date="2016-11" db="EMBL/GenBank/DDBJ databases">
        <title>Mixed transmission modes and dynamic genome evolution in an obligate animal-bacterial symbiosis.</title>
        <authorList>
            <person name="Russell S.L."/>
            <person name="Corbett-Detig R.B."/>
            <person name="Cavanaugh C.M."/>
        </authorList>
    </citation>
    <scope>NUCLEOTIDE SEQUENCE [LARGE SCALE GENOMIC DNA]</scope>
    <source>
        <strain evidence="2">Sp-SM6</strain>
    </source>
</reference>
<dbReference type="GO" id="GO:0016740">
    <property type="term" value="F:transferase activity"/>
    <property type="evidence" value="ECO:0007669"/>
    <property type="project" value="UniProtKB-KW"/>
</dbReference>
<dbReference type="EMBL" id="MPRK01000020">
    <property type="protein sequence ID" value="OOZ42669.1"/>
    <property type="molecule type" value="Genomic_DNA"/>
</dbReference>
<dbReference type="Proteomes" id="UP000190198">
    <property type="component" value="Unassembled WGS sequence"/>
</dbReference>
<feature type="domain" description="BioF2-like acetyltransferase" evidence="1">
    <location>
        <begin position="175"/>
        <end position="313"/>
    </location>
</feature>
<protein>
    <submittedName>
        <fullName evidence="2">GNAT family N-acetyltransferase</fullName>
    </submittedName>
</protein>
<comment type="caution">
    <text evidence="2">The sequence shown here is derived from an EMBL/GenBank/DDBJ whole genome shotgun (WGS) entry which is preliminary data.</text>
</comment>
<dbReference type="InterPro" id="IPR038740">
    <property type="entry name" value="BioF2-like_GNAT_dom"/>
</dbReference>
<keyword evidence="2" id="KW-0808">Transferase</keyword>
<gene>
    <name evidence="2" type="ORF">BOW52_02105</name>
</gene>
<evidence type="ECO:0000259" key="1">
    <source>
        <dbReference type="Pfam" id="PF13480"/>
    </source>
</evidence>
<accession>A0A1T2LC42</accession>
<proteinExistence type="predicted"/>
<organism evidence="2 3">
    <name type="scientific">Solemya elarraichensis gill symbiont</name>
    <dbReference type="NCBI Taxonomy" id="1918949"/>
    <lineage>
        <taxon>Bacteria</taxon>
        <taxon>Pseudomonadati</taxon>
        <taxon>Pseudomonadota</taxon>
        <taxon>Gammaproteobacteria</taxon>
        <taxon>sulfur-oxidizing symbionts</taxon>
    </lineage>
</organism>
<sequence>MHQLDKSEMEFVCYADWNQLPESANALFAEGSKESVFFSRPWFENLVNTALENGQSMLLACVVKGEDVLAILPLMKRDSEQWTILTHLYSSLYSLLLAEKNRQKILECMVQGLTELPVYPLRLDPVAENDENIRSLQRVIEASGAECHHKMRFYNWIHRVNGQSFEEYLGARPARVRNTVARKKRKLEREHGYEIRLFINQDLEQAIADFNAVYKASWKAKELFGGFVKGLAYSLSEPGWLRLAILYIDGQPAAAQFWFVVHGKASIFKLAYDEVWKQYSPGSILISYLMEYVIETDKVEEIDFLTGNDAYKQDWMSERRERFSLYCGKPRISNSKSGWFDSSLKNWVKRFKGSLASS</sequence>
<dbReference type="Gene3D" id="3.40.630.30">
    <property type="match status" value="1"/>
</dbReference>